<dbReference type="Pfam" id="PF22068">
    <property type="entry name" value="Androglobin_II"/>
    <property type="match status" value="1"/>
</dbReference>
<sequence length="1575" mass="175605">VSSLAVSSSEGTGEMKRSRLPIWPEWNETEVSAEKWDAAKGGKDGKAGKSPLSVPVVVENEADFDLRSANEHLLSSELIRCIISEIYIVWKVCIPAGVEDKAVSVDTAPNPWRPWEHIYSLCKVAKGHMPLYNAYGKYVVRLYWMGCWRKITIDDSLPFDDKNNLLLPATTNQSELWPMLLAKAILKLANTDVAPSSGRELGEFTIIHCLTGWIPELLPLQSRHVGKLWEFLQDAIPKFQVTEEGTLERSTSACSAGGRHSQAGECKSKSPTLNKEKQKGMGHSMNGVIRLLYPQAHLCESPQMVVCASFQPLHLQEKKTSMLGQMADSSERLRQYGLSQLYSHPVLLMRTRACSLVVGPKTPPVSSWKLVRPRKERNITDEPKETPLQKPEQYIEVASPFLNFRLISMFAQVQLRRARQPSSLSIDLCVPARDPHLDRHGRCGSRSNLASFDEADEGEDPSPAPHVAKCNRLSSLDSAHTTEVSAEDKKKDESALNGKVCSCTPPSQAATCTGQLHAFPGELGGLLSNTWSELNEVSSRGDFTRTSIFLLALSLSDMTLQESYRFLLGSCPAHGLSVEACNGVAAGLVPKGSQGSQLCANAEAAETEASSVPIKEKEKEREQVWTAKESSTTPPQDMVASTRAMLQETWVHLHDFPQCFQTLLVFHKPNTYTHHSQKSQFKSSITARMSATALTNMTGSTNSTLSTKLPGSCVTTSVQGPDEKASYFLFVDNLLPTEILICFSALVHWGDSVDEIKGCVSRTGVLTAEPFSWKSIIFQFPQVNIRTTACKAAILSLLPGRHVFCIHMRAPLGFHVQLYSMTSFVFGEEETVMAHLNKESLRFCEQAGLILRALGGVVGSFSDPQMLPSASRALEEALCPVPYKKVAHREHLRVFNEAIYHMFCSVLGRKLTSEELFAMQALTEDRTLHCSNRKDTDTPSTDGASEGWSSQQATEQEKQAATILQAGWKGYLEREILKAARPGSEENQKVTKTLLEMWASVELNIEKHAVSLLRYLITQSKHTVELYPCGEDEWTRISFADYVVPVPEISTSWVLLFREVFHVPKAMLLVPKIYSPIPACILHVINNDTGEEVPRVFHRVEPYVYTQNKAGYTFVAEAYTRDTPLVGGKWRMCLIGSREPLPQLARETPANNFSMKEIKDYFIPNEKNIICRCAVKVSCDHVATVQFQTSKADVHIKLSILDCEREVASNQGKGHVIIPIYCFSARNDSTGSAEERVESRRSEDVPGGGQGGGRGKEAGLEDPPASEHQPAQVAHKYIVQAELLHKSWPLDDSLLAFIQTLRDMERNEIRVVGDKAEDIATPASVDLPTSEGPKATTPKTTKKSKEKEKDKPASKSAFRTEQTLDLTKPHWTLCVASEPSAADRIEVRKDTERLEQIRAIKQAWETAEPGRAAKVGHSTRPLRLTGTGAVMRFPGLGAGVDKDWSVTQALQRSGRPVRLKDALIEEEQWRERSERIQSFRLLRDTVLEHRKQELVSRRELKRRQLETYDGLQVMLAEQRRKILQTREAFRSRLLEEESRKKETELTLEEFGQTDLEKNPLQPAPPTARKSGSKKK</sequence>
<feature type="region of interest" description="Disordered" evidence="2">
    <location>
        <begin position="1321"/>
        <end position="1362"/>
    </location>
</feature>
<dbReference type="PANTHER" id="PTHR46298">
    <property type="entry name" value="ANDROGLOBIN"/>
    <property type="match status" value="1"/>
</dbReference>
<organism evidence="5 6">
    <name type="scientific">Electrophorus voltai</name>
    <dbReference type="NCBI Taxonomy" id="2609070"/>
    <lineage>
        <taxon>Eukaryota</taxon>
        <taxon>Metazoa</taxon>
        <taxon>Chordata</taxon>
        <taxon>Craniata</taxon>
        <taxon>Vertebrata</taxon>
        <taxon>Euteleostomi</taxon>
        <taxon>Actinopterygii</taxon>
        <taxon>Neopterygii</taxon>
        <taxon>Teleostei</taxon>
        <taxon>Ostariophysi</taxon>
        <taxon>Gymnotiformes</taxon>
        <taxon>Gymnotoidei</taxon>
        <taxon>Gymnotidae</taxon>
        <taxon>Electrophorus</taxon>
    </lineage>
</organism>
<feature type="compositionally biased region" description="Polar residues" evidence="2">
    <location>
        <begin position="1"/>
        <end position="11"/>
    </location>
</feature>
<dbReference type="InterPro" id="IPR038765">
    <property type="entry name" value="Papain-like_cys_pep_sf"/>
</dbReference>
<dbReference type="PANTHER" id="PTHR46298:SF1">
    <property type="entry name" value="ANDROGLOBIN"/>
    <property type="match status" value="1"/>
</dbReference>
<dbReference type="PROSITE" id="PS52042">
    <property type="entry name" value="GLOBIN_CP_ADGB"/>
    <property type="match status" value="1"/>
</dbReference>
<dbReference type="Pfam" id="PF22069">
    <property type="entry name" value="Androglobin_IV"/>
    <property type="match status" value="1"/>
</dbReference>
<dbReference type="InterPro" id="IPR053033">
    <property type="entry name" value="Androglobin-like"/>
</dbReference>
<dbReference type="GO" id="GO:0004198">
    <property type="term" value="F:calcium-dependent cysteine-type endopeptidase activity"/>
    <property type="evidence" value="ECO:0007669"/>
    <property type="project" value="InterPro"/>
</dbReference>
<dbReference type="GO" id="GO:0006508">
    <property type="term" value="P:proteolysis"/>
    <property type="evidence" value="ECO:0007669"/>
    <property type="project" value="InterPro"/>
</dbReference>
<evidence type="ECO:0000259" key="3">
    <source>
        <dbReference type="PROSITE" id="PS50203"/>
    </source>
</evidence>
<evidence type="ECO:0008006" key="7">
    <source>
        <dbReference type="Google" id="ProtNLM"/>
    </source>
</evidence>
<feature type="compositionally biased region" description="Polar residues" evidence="2">
    <location>
        <begin position="938"/>
        <end position="950"/>
    </location>
</feature>
<proteinExistence type="predicted"/>
<feature type="domain" description="Calpain catalytic" evidence="3">
    <location>
        <begin position="136"/>
        <end position="232"/>
    </location>
</feature>
<dbReference type="EMBL" id="JAROKS010000003">
    <property type="protein sequence ID" value="KAK1805490.1"/>
    <property type="molecule type" value="Genomic_DNA"/>
</dbReference>
<feature type="region of interest" description="Disordered" evidence="2">
    <location>
        <begin position="1537"/>
        <end position="1575"/>
    </location>
</feature>
<dbReference type="InterPro" id="IPR057249">
    <property type="entry name" value="Globin_CP_ADGB"/>
</dbReference>
<protein>
    <recommendedName>
        <fullName evidence="7">Calpain catalytic domain-containing protein</fullName>
    </recommendedName>
</protein>
<dbReference type="InterPro" id="IPR054095">
    <property type="entry name" value="Androglobin_V"/>
</dbReference>
<dbReference type="Proteomes" id="UP001239994">
    <property type="component" value="Unassembled WGS sequence"/>
</dbReference>
<dbReference type="Pfam" id="PF22070">
    <property type="entry name" value="Androglobin_V"/>
    <property type="match status" value="2"/>
</dbReference>
<feature type="region of interest" description="Disordered" evidence="2">
    <location>
        <begin position="930"/>
        <end position="956"/>
    </location>
</feature>
<feature type="compositionally biased region" description="Basic and acidic residues" evidence="2">
    <location>
        <begin position="1233"/>
        <end position="1244"/>
    </location>
</feature>
<dbReference type="InterPro" id="IPR001300">
    <property type="entry name" value="Peptidase_C2_calpain_cat"/>
</dbReference>
<dbReference type="InterPro" id="IPR054094">
    <property type="entry name" value="Androglobin_IV"/>
</dbReference>
<feature type="non-terminal residue" evidence="5">
    <location>
        <position position="1575"/>
    </location>
</feature>
<dbReference type="InterPro" id="IPR000048">
    <property type="entry name" value="IQ_motif_EF-hand-BS"/>
</dbReference>
<evidence type="ECO:0000256" key="1">
    <source>
        <dbReference type="PROSITE-ProRule" id="PRU00239"/>
    </source>
</evidence>
<evidence type="ECO:0000313" key="5">
    <source>
        <dbReference type="EMBL" id="KAK1805490.1"/>
    </source>
</evidence>
<dbReference type="SMART" id="SM00230">
    <property type="entry name" value="CysPc"/>
    <property type="match status" value="1"/>
</dbReference>
<feature type="region of interest" description="Disordered" evidence="2">
    <location>
        <begin position="1232"/>
        <end position="1271"/>
    </location>
</feature>
<keyword evidence="6" id="KW-1185">Reference proteome</keyword>
<feature type="compositionally biased region" description="Basic and acidic residues" evidence="2">
    <location>
        <begin position="1343"/>
        <end position="1353"/>
    </location>
</feature>
<comment type="caution">
    <text evidence="5">The sequence shown here is derived from an EMBL/GenBank/DDBJ whole genome shotgun (WGS) entry which is preliminary data.</text>
</comment>
<dbReference type="InterPro" id="IPR054093">
    <property type="entry name" value="Androglobin_II"/>
</dbReference>
<gene>
    <name evidence="5" type="ORF">P4O66_019790</name>
</gene>
<feature type="domain" description="Globin" evidence="4">
    <location>
        <begin position="817"/>
        <end position="1019"/>
    </location>
</feature>
<dbReference type="PROSITE" id="PS50096">
    <property type="entry name" value="IQ"/>
    <property type="match status" value="1"/>
</dbReference>
<feature type="region of interest" description="Disordered" evidence="2">
    <location>
        <begin position="250"/>
        <end position="280"/>
    </location>
</feature>
<dbReference type="PROSITE" id="PS50203">
    <property type="entry name" value="CALPAIN_CAT"/>
    <property type="match status" value="1"/>
</dbReference>
<accession>A0AAD8ZY86</accession>
<evidence type="ECO:0000313" key="6">
    <source>
        <dbReference type="Proteomes" id="UP001239994"/>
    </source>
</evidence>
<dbReference type="CDD" id="cd22307">
    <property type="entry name" value="Adgb_C_mid-like"/>
    <property type="match status" value="1"/>
</dbReference>
<feature type="region of interest" description="Disordered" evidence="2">
    <location>
        <begin position="615"/>
        <end position="638"/>
    </location>
</feature>
<dbReference type="SMART" id="SM00015">
    <property type="entry name" value="IQ"/>
    <property type="match status" value="1"/>
</dbReference>
<evidence type="ECO:0000256" key="2">
    <source>
        <dbReference type="SAM" id="MobiDB-lite"/>
    </source>
</evidence>
<dbReference type="SUPFAM" id="SSF54001">
    <property type="entry name" value="Cysteine proteinases"/>
    <property type="match status" value="1"/>
</dbReference>
<dbReference type="Pfam" id="PF00648">
    <property type="entry name" value="Peptidase_C2"/>
    <property type="match status" value="1"/>
</dbReference>
<comment type="caution">
    <text evidence="1">Lacks conserved residue(s) required for the propagation of feature annotation.</text>
</comment>
<name>A0AAD8ZY86_9TELE</name>
<evidence type="ECO:0000259" key="4">
    <source>
        <dbReference type="PROSITE" id="PS52042"/>
    </source>
</evidence>
<reference evidence="5" key="1">
    <citation type="submission" date="2023-03" db="EMBL/GenBank/DDBJ databases">
        <title>Electrophorus voltai genome.</title>
        <authorList>
            <person name="Bian C."/>
        </authorList>
    </citation>
    <scope>NUCLEOTIDE SEQUENCE</scope>
    <source>
        <strain evidence="5">CB-2022</strain>
        <tissue evidence="5">Muscle</tissue>
    </source>
</reference>
<feature type="region of interest" description="Disordered" evidence="2">
    <location>
        <begin position="1"/>
        <end position="20"/>
    </location>
</feature>